<feature type="region of interest" description="Disordered" evidence="5">
    <location>
        <begin position="309"/>
        <end position="334"/>
    </location>
</feature>
<dbReference type="RefSeq" id="WP_167807999.1">
    <property type="nucleotide sequence ID" value="NZ_JAAVMB010000017.1"/>
</dbReference>
<dbReference type="Pfam" id="PF00746">
    <property type="entry name" value="Gram_pos_anchor"/>
    <property type="match status" value="1"/>
</dbReference>
<feature type="chain" id="PRO_5030833350" evidence="7">
    <location>
        <begin position="23"/>
        <end position="365"/>
    </location>
</feature>
<dbReference type="InterPro" id="IPR002988">
    <property type="entry name" value="GA_module"/>
</dbReference>
<keyword evidence="6" id="KW-1133">Transmembrane helix</keyword>
<dbReference type="PROSITE" id="PS50847">
    <property type="entry name" value="GRAM_POS_ANCHORING"/>
    <property type="match status" value="1"/>
</dbReference>
<name>A0A7X6I455_9ENTE</name>
<proteinExistence type="predicted"/>
<organism evidence="9 10">
    <name type="scientific">Vagococcus fluvialis</name>
    <dbReference type="NCBI Taxonomy" id="2738"/>
    <lineage>
        <taxon>Bacteria</taxon>
        <taxon>Bacillati</taxon>
        <taxon>Bacillota</taxon>
        <taxon>Bacilli</taxon>
        <taxon>Lactobacillales</taxon>
        <taxon>Enterococcaceae</taxon>
        <taxon>Vagococcus</taxon>
    </lineage>
</organism>
<sequence>MKKVSFTLFSVLMLFGTGAAFAEETQESTQNLESTETVVTKETNDNQEKALVDETNKDIVEAVVPDLKEDVAKEIMFLDAYLQRGYITNDQYNEYVEKLNNAKTTEEIDKIVNELFSKSTDISSYRWAFGERYINLKINIQEYQKQGKLTKEQSDKFIQELEQAKTLEDIEKVSNDVRQIVGADEDTTAVTKEEKDNAKRYLEILIANSYITDGQFKELLAELDNVTTKSEFDRFYDNVAAVSTEPEMFMWAFSESYINIRANISSSLKDGNITEEQANKLFNQVDAARTRAELDAVGKALDELLKGTSDSTTIPTKETTTSESKKSNGKGTLPKTGESNQVLFTLLGSFLVTGTAISYVLFRKK</sequence>
<protein>
    <submittedName>
        <fullName evidence="9">LPXTG cell wall anchor domain-containing protein</fullName>
    </submittedName>
</protein>
<evidence type="ECO:0000313" key="9">
    <source>
        <dbReference type="EMBL" id="NKC68935.1"/>
    </source>
</evidence>
<dbReference type="EMBL" id="JAAVMB010000017">
    <property type="protein sequence ID" value="NKC68935.1"/>
    <property type="molecule type" value="Genomic_DNA"/>
</dbReference>
<keyword evidence="3 7" id="KW-0732">Signal</keyword>
<keyword evidence="6" id="KW-0472">Membrane</keyword>
<comment type="caution">
    <text evidence="9">The sequence shown here is derived from an EMBL/GenBank/DDBJ whole genome shotgun (WGS) entry which is preliminary data.</text>
</comment>
<reference evidence="9 10" key="1">
    <citation type="submission" date="2020-03" db="EMBL/GenBank/DDBJ databases">
        <title>Bacterial samples isolated from urine from healthy bovine heifers (Gyr breed).</title>
        <authorList>
            <person name="Giannattasio-Ferraz S."/>
            <person name="Maskeri L."/>
            <person name="Penido A."/>
            <person name="Barbosa-Stancioli E.F."/>
            <person name="Putonti C."/>
        </authorList>
    </citation>
    <scope>NUCLEOTIDE SEQUENCE [LARGE SCALE GENOMIC DNA]</scope>
    <source>
        <strain evidence="9 10">UFMG-H7</strain>
    </source>
</reference>
<dbReference type="AlphaFoldDB" id="A0A7X6I455"/>
<keyword evidence="2" id="KW-0964">Secreted</keyword>
<keyword evidence="6" id="KW-0812">Transmembrane</keyword>
<dbReference type="Proteomes" id="UP000521358">
    <property type="component" value="Unassembled WGS sequence"/>
</dbReference>
<evidence type="ECO:0000256" key="1">
    <source>
        <dbReference type="ARBA" id="ARBA00022512"/>
    </source>
</evidence>
<dbReference type="Pfam" id="PF01468">
    <property type="entry name" value="GA"/>
    <property type="match status" value="2"/>
</dbReference>
<evidence type="ECO:0000256" key="7">
    <source>
        <dbReference type="SAM" id="SignalP"/>
    </source>
</evidence>
<evidence type="ECO:0000256" key="5">
    <source>
        <dbReference type="SAM" id="MobiDB-lite"/>
    </source>
</evidence>
<feature type="signal peptide" evidence="7">
    <location>
        <begin position="1"/>
        <end position="22"/>
    </location>
</feature>
<dbReference type="InterPro" id="IPR019931">
    <property type="entry name" value="LPXTG_anchor"/>
</dbReference>
<evidence type="ECO:0000256" key="4">
    <source>
        <dbReference type="ARBA" id="ARBA00023088"/>
    </source>
</evidence>
<evidence type="ECO:0000256" key="3">
    <source>
        <dbReference type="ARBA" id="ARBA00022729"/>
    </source>
</evidence>
<accession>A0A7X6I455</accession>
<feature type="compositionally biased region" description="Low complexity" evidence="5">
    <location>
        <begin position="309"/>
        <end position="322"/>
    </location>
</feature>
<evidence type="ECO:0000256" key="6">
    <source>
        <dbReference type="SAM" id="Phobius"/>
    </source>
</evidence>
<evidence type="ECO:0000256" key="2">
    <source>
        <dbReference type="ARBA" id="ARBA00022525"/>
    </source>
</evidence>
<keyword evidence="1" id="KW-0134">Cell wall</keyword>
<feature type="domain" description="Gram-positive cocci surface proteins LPxTG" evidence="8">
    <location>
        <begin position="333"/>
        <end position="365"/>
    </location>
</feature>
<keyword evidence="4" id="KW-0572">Peptidoglycan-anchor</keyword>
<evidence type="ECO:0000259" key="8">
    <source>
        <dbReference type="PROSITE" id="PS50847"/>
    </source>
</evidence>
<gene>
    <name evidence="9" type="ORF">HED35_12630</name>
</gene>
<dbReference type="NCBIfam" id="TIGR01167">
    <property type="entry name" value="LPXTG_anchor"/>
    <property type="match status" value="1"/>
</dbReference>
<evidence type="ECO:0000313" key="10">
    <source>
        <dbReference type="Proteomes" id="UP000521358"/>
    </source>
</evidence>
<feature type="transmembrane region" description="Helical" evidence="6">
    <location>
        <begin position="342"/>
        <end position="362"/>
    </location>
</feature>